<dbReference type="AlphaFoldDB" id="A0A0R0IX20"/>
<dbReference type="GO" id="GO:0005634">
    <property type="term" value="C:nucleus"/>
    <property type="evidence" value="ECO:0007669"/>
    <property type="project" value="UniProtKB-SubCell"/>
</dbReference>
<gene>
    <name evidence="8" type="ORF">GLYMA_08G195700</name>
</gene>
<evidence type="ECO:0000313" key="10">
    <source>
        <dbReference type="Proteomes" id="UP000008827"/>
    </source>
</evidence>
<evidence type="ECO:0000256" key="4">
    <source>
        <dbReference type="ARBA" id="ARBA00022833"/>
    </source>
</evidence>
<sequence length="120" mass="13578">MESNHGKVVVTAALSNKSVPLMKKEFSCKYCNKKFSSYQALGGHHNAHKAEREAEKQNKILSNASAYYKKSFVGWFVYSNHNAYGYGFGGKTLGVSPLSMTRFKPFYYMSVTRDYQHVTA</sequence>
<evidence type="ECO:0000313" key="9">
    <source>
        <dbReference type="EnsemblPlants" id="KRH44196"/>
    </source>
</evidence>
<dbReference type="InterPro" id="IPR044246">
    <property type="entry name" value="ZFP3-like"/>
</dbReference>
<protein>
    <recommendedName>
        <fullName evidence="7">C2H2-type domain-containing protein</fullName>
    </recommendedName>
</protein>
<dbReference type="InParanoid" id="A0A0R0IX20"/>
<dbReference type="Gramene" id="KRH44196">
    <property type="protein sequence ID" value="KRH44196"/>
    <property type="gene ID" value="GLYMA_08G195700"/>
</dbReference>
<dbReference type="EnsemblPlants" id="KRH44196">
    <property type="protein sequence ID" value="KRH44196"/>
    <property type="gene ID" value="GLYMA_08G195700"/>
</dbReference>
<reference evidence="8" key="3">
    <citation type="submission" date="2018-07" db="EMBL/GenBank/DDBJ databases">
        <title>WGS assembly of Glycine max.</title>
        <authorList>
            <person name="Schmutz J."/>
            <person name="Cannon S."/>
            <person name="Schlueter J."/>
            <person name="Ma J."/>
            <person name="Mitros T."/>
            <person name="Nelson W."/>
            <person name="Hyten D."/>
            <person name="Song Q."/>
            <person name="Thelen J."/>
            <person name="Cheng J."/>
            <person name="Xu D."/>
            <person name="Hellsten U."/>
            <person name="May G."/>
            <person name="Yu Y."/>
            <person name="Sakurai T."/>
            <person name="Umezawa T."/>
            <person name="Bhattacharyya M."/>
            <person name="Sandhu D."/>
            <person name="Valliyodan B."/>
            <person name="Lindquist E."/>
            <person name="Peto M."/>
            <person name="Grant D."/>
            <person name="Shu S."/>
            <person name="Goodstein D."/>
            <person name="Barry K."/>
            <person name="Futrell-Griggs M."/>
            <person name="Abernathy B."/>
            <person name="Du J."/>
            <person name="Tian Z."/>
            <person name="Zhu L."/>
            <person name="Gill N."/>
            <person name="Joshi T."/>
            <person name="Libault M."/>
            <person name="Sethuraman A."/>
            <person name="Zhang X."/>
            <person name="Shinozaki K."/>
            <person name="Nguyen H."/>
            <person name="Wing R."/>
            <person name="Cregan P."/>
            <person name="Specht J."/>
            <person name="Grimwood J."/>
            <person name="Rokhsar D."/>
            <person name="Stacey G."/>
            <person name="Shoemaker R."/>
            <person name="Jackson S."/>
        </authorList>
    </citation>
    <scope>NUCLEOTIDE SEQUENCE</scope>
    <source>
        <tissue evidence="8">Callus</tissue>
    </source>
</reference>
<keyword evidence="5" id="KW-0539">Nucleus</keyword>
<comment type="subcellular location">
    <subcellularLocation>
        <location evidence="1">Nucleus</location>
    </subcellularLocation>
</comment>
<keyword evidence="2" id="KW-0479">Metal-binding</keyword>
<accession>A0A0R0IX20</accession>
<evidence type="ECO:0000256" key="5">
    <source>
        <dbReference type="ARBA" id="ARBA00023242"/>
    </source>
</evidence>
<keyword evidence="10" id="KW-1185">Reference proteome</keyword>
<evidence type="ECO:0000259" key="7">
    <source>
        <dbReference type="PROSITE" id="PS50157"/>
    </source>
</evidence>
<evidence type="ECO:0000256" key="6">
    <source>
        <dbReference type="PROSITE-ProRule" id="PRU00042"/>
    </source>
</evidence>
<proteinExistence type="predicted"/>
<dbReference type="EMBL" id="CM000841">
    <property type="protein sequence ID" value="KRH44196.1"/>
    <property type="molecule type" value="Genomic_DNA"/>
</dbReference>
<dbReference type="InterPro" id="IPR036236">
    <property type="entry name" value="Znf_C2H2_sf"/>
</dbReference>
<name>A0A0R0IX20_SOYBN</name>
<dbReference type="PANTHER" id="PTHR47287:SF15">
    <property type="entry name" value="ZINC FINGER PROTEIN 3-LIKE"/>
    <property type="match status" value="1"/>
</dbReference>
<dbReference type="PANTHER" id="PTHR47287">
    <property type="entry name" value="C2H2 AND C2HC ZINC FINGERS SUPERFAMILY PROTEIN"/>
    <property type="match status" value="1"/>
</dbReference>
<dbReference type="InterPro" id="IPR013087">
    <property type="entry name" value="Znf_C2H2_type"/>
</dbReference>
<feature type="domain" description="C2H2-type" evidence="7">
    <location>
        <begin position="26"/>
        <end position="53"/>
    </location>
</feature>
<keyword evidence="3 6" id="KW-0863">Zinc-finger</keyword>
<keyword evidence="4" id="KW-0862">Zinc</keyword>
<reference evidence="9" key="2">
    <citation type="submission" date="2018-02" db="UniProtKB">
        <authorList>
            <consortium name="EnsemblPlants"/>
        </authorList>
    </citation>
    <scope>IDENTIFICATION</scope>
    <source>
        <strain evidence="9">Williams 82</strain>
    </source>
</reference>
<dbReference type="Pfam" id="PF13912">
    <property type="entry name" value="zf-C2H2_6"/>
    <property type="match status" value="1"/>
</dbReference>
<dbReference type="GO" id="GO:0008270">
    <property type="term" value="F:zinc ion binding"/>
    <property type="evidence" value="ECO:0007669"/>
    <property type="project" value="UniProtKB-KW"/>
</dbReference>
<dbReference type="Gene3D" id="3.30.160.60">
    <property type="entry name" value="Classic Zinc Finger"/>
    <property type="match status" value="1"/>
</dbReference>
<evidence type="ECO:0000313" key="8">
    <source>
        <dbReference type="EMBL" id="KRH44196.1"/>
    </source>
</evidence>
<evidence type="ECO:0000256" key="1">
    <source>
        <dbReference type="ARBA" id="ARBA00004123"/>
    </source>
</evidence>
<dbReference type="PROSITE" id="PS50157">
    <property type="entry name" value="ZINC_FINGER_C2H2_2"/>
    <property type="match status" value="1"/>
</dbReference>
<dbReference type="Proteomes" id="UP000008827">
    <property type="component" value="Chromosome 8"/>
</dbReference>
<evidence type="ECO:0000256" key="3">
    <source>
        <dbReference type="ARBA" id="ARBA00022771"/>
    </source>
</evidence>
<reference evidence="8 9" key="1">
    <citation type="journal article" date="2010" name="Nature">
        <title>Genome sequence of the palaeopolyploid soybean.</title>
        <authorList>
            <person name="Schmutz J."/>
            <person name="Cannon S.B."/>
            <person name="Schlueter J."/>
            <person name="Ma J."/>
            <person name="Mitros T."/>
            <person name="Nelson W."/>
            <person name="Hyten D.L."/>
            <person name="Song Q."/>
            <person name="Thelen J.J."/>
            <person name="Cheng J."/>
            <person name="Xu D."/>
            <person name="Hellsten U."/>
            <person name="May G.D."/>
            <person name="Yu Y."/>
            <person name="Sakurai T."/>
            <person name="Umezawa T."/>
            <person name="Bhattacharyya M.K."/>
            <person name="Sandhu D."/>
            <person name="Valliyodan B."/>
            <person name="Lindquist E."/>
            <person name="Peto M."/>
            <person name="Grant D."/>
            <person name="Shu S."/>
            <person name="Goodstein D."/>
            <person name="Barry K."/>
            <person name="Futrell-Griggs M."/>
            <person name="Abernathy B."/>
            <person name="Du J."/>
            <person name="Tian Z."/>
            <person name="Zhu L."/>
            <person name="Gill N."/>
            <person name="Joshi T."/>
            <person name="Libault M."/>
            <person name="Sethuraman A."/>
            <person name="Zhang X.-C."/>
            <person name="Shinozaki K."/>
            <person name="Nguyen H.T."/>
            <person name="Wing R.A."/>
            <person name="Cregan P."/>
            <person name="Specht J."/>
            <person name="Grimwood J."/>
            <person name="Rokhsar D."/>
            <person name="Stacey G."/>
            <person name="Shoemaker R.C."/>
            <person name="Jackson S.A."/>
        </authorList>
    </citation>
    <scope>NUCLEOTIDE SEQUENCE</scope>
    <source>
        <strain evidence="9">cv. Williams 82</strain>
        <tissue evidence="8">Callus</tissue>
    </source>
</reference>
<dbReference type="GO" id="GO:0009788">
    <property type="term" value="P:negative regulation of abscisic acid-activated signaling pathway"/>
    <property type="evidence" value="ECO:0007669"/>
    <property type="project" value="InterPro"/>
</dbReference>
<organism evidence="8">
    <name type="scientific">Glycine max</name>
    <name type="common">Soybean</name>
    <name type="synonym">Glycine hispida</name>
    <dbReference type="NCBI Taxonomy" id="3847"/>
    <lineage>
        <taxon>Eukaryota</taxon>
        <taxon>Viridiplantae</taxon>
        <taxon>Streptophyta</taxon>
        <taxon>Embryophyta</taxon>
        <taxon>Tracheophyta</taxon>
        <taxon>Spermatophyta</taxon>
        <taxon>Magnoliopsida</taxon>
        <taxon>eudicotyledons</taxon>
        <taxon>Gunneridae</taxon>
        <taxon>Pentapetalae</taxon>
        <taxon>rosids</taxon>
        <taxon>fabids</taxon>
        <taxon>Fabales</taxon>
        <taxon>Fabaceae</taxon>
        <taxon>Papilionoideae</taxon>
        <taxon>50 kb inversion clade</taxon>
        <taxon>NPAAA clade</taxon>
        <taxon>indigoferoid/millettioid clade</taxon>
        <taxon>Phaseoleae</taxon>
        <taxon>Glycine</taxon>
        <taxon>Glycine subgen. Soja</taxon>
    </lineage>
</organism>
<dbReference type="PROSITE" id="PS00028">
    <property type="entry name" value="ZINC_FINGER_C2H2_1"/>
    <property type="match status" value="1"/>
</dbReference>
<evidence type="ECO:0000256" key="2">
    <source>
        <dbReference type="ARBA" id="ARBA00022723"/>
    </source>
</evidence>
<dbReference type="SUPFAM" id="SSF57667">
    <property type="entry name" value="beta-beta-alpha zinc fingers"/>
    <property type="match status" value="1"/>
</dbReference>